<reference evidence="2 3" key="1">
    <citation type="submission" date="2023-09" db="EMBL/GenBank/DDBJ databases">
        <title>Microbacterium fusihabitans sp. nov., Microbacterium phycihabitans sp. nov., and Microbacterium cervinum sp. nov., isolated from dried seaweeds of beach.</title>
        <authorList>
            <person name="Lee S.D."/>
        </authorList>
    </citation>
    <scope>NUCLEOTIDE SEQUENCE [LARGE SCALE GENOMIC DNA]</scope>
    <source>
        <strain evidence="2 3">KSW2-21</strain>
    </source>
</reference>
<proteinExistence type="predicted"/>
<protein>
    <submittedName>
        <fullName evidence="2">Urea carboxylase-associated family protein</fullName>
    </submittedName>
</protein>
<dbReference type="PANTHER" id="PTHR31527:SF0">
    <property type="entry name" value="RE64534P"/>
    <property type="match status" value="1"/>
</dbReference>
<keyword evidence="3" id="KW-1185">Reference proteome</keyword>
<sequence>MYVTLTAQQRELFDRSLSAGEALDLDDLARTALTETASGIRRRPLPGVQPTEWTWRDDVAFTPSTQRVLREEHRLEPGTGKAFEVRAGQILRVSQVSGDQCADLNVFNLHDYREAMHVGRTRTLHGIHPDQGSFLWSAPPRERAMMYLLTDDAGLNDTLFPRCSAAMYESMFGFDEHTNCADMQAEAQREYGLTPDDVHDSFNLFMGTRVNPDGTCEVVHQHTPADAFVELIALMDVLAVPNVCGNDIFRTSNYALRPLDVTVMDAAEVDLAAVPGLRAHRSQRTPAAFTQPLIRTERSLRRDPEYSPAFARTPVTTERVEVSLDEAGAALLDAHARRDLYGDDDEAALRDLLISWWVASHA</sequence>
<gene>
    <name evidence="2" type="ORF">RWH43_08400</name>
</gene>
<dbReference type="Pfam" id="PF09347">
    <property type="entry name" value="DUF1989"/>
    <property type="match status" value="1"/>
</dbReference>
<evidence type="ECO:0000313" key="3">
    <source>
        <dbReference type="Proteomes" id="UP001256673"/>
    </source>
</evidence>
<dbReference type="InterPro" id="IPR018959">
    <property type="entry name" value="DUF1989"/>
</dbReference>
<dbReference type="EMBL" id="JAWDIU010000002">
    <property type="protein sequence ID" value="MDU0326775.1"/>
    <property type="molecule type" value="Genomic_DNA"/>
</dbReference>
<dbReference type="PANTHER" id="PTHR31527">
    <property type="entry name" value="RE64534P"/>
    <property type="match status" value="1"/>
</dbReference>
<accession>A0ABU3RV50</accession>
<dbReference type="RefSeq" id="WP_316001208.1">
    <property type="nucleotide sequence ID" value="NZ_JAWDIU010000002.1"/>
</dbReference>
<dbReference type="Proteomes" id="UP001256673">
    <property type="component" value="Unassembled WGS sequence"/>
</dbReference>
<name>A0ABU3RV50_9MICO</name>
<feature type="domain" description="DUF1989" evidence="1">
    <location>
        <begin position="74"/>
        <end position="238"/>
    </location>
</feature>
<comment type="caution">
    <text evidence="2">The sequence shown here is derived from an EMBL/GenBank/DDBJ whole genome shotgun (WGS) entry which is preliminary data.</text>
</comment>
<evidence type="ECO:0000313" key="2">
    <source>
        <dbReference type="EMBL" id="MDU0326775.1"/>
    </source>
</evidence>
<evidence type="ECO:0000259" key="1">
    <source>
        <dbReference type="Pfam" id="PF09347"/>
    </source>
</evidence>
<organism evidence="2 3">
    <name type="scientific">Microbacterium algihabitans</name>
    <dbReference type="NCBI Taxonomy" id="3075992"/>
    <lineage>
        <taxon>Bacteria</taxon>
        <taxon>Bacillati</taxon>
        <taxon>Actinomycetota</taxon>
        <taxon>Actinomycetes</taxon>
        <taxon>Micrococcales</taxon>
        <taxon>Microbacteriaceae</taxon>
        <taxon>Microbacterium</taxon>
    </lineage>
</organism>